<keyword evidence="13" id="KW-1185">Reference proteome</keyword>
<dbReference type="Proteomes" id="UP000558997">
    <property type="component" value="Unassembled WGS sequence"/>
</dbReference>
<comment type="function">
    <text evidence="11">Part of the high-affinity ATP-driven potassium transport (or Kdp) system, which catalyzes the hydrolysis of ATP coupled with the electrogenic transport of potassium into the cytoplasm. This subunit acts as a catalytic chaperone that increases the ATP-binding affinity of the ATP-hydrolyzing subunit KdpB by the formation of a transient KdpB/KdpC/ATP ternary complex.</text>
</comment>
<comment type="subunit">
    <text evidence="11">The system is composed of three essential subunits: KdpA, KdpB and KdpC.</text>
</comment>
<evidence type="ECO:0000256" key="11">
    <source>
        <dbReference type="HAMAP-Rule" id="MF_00276"/>
    </source>
</evidence>
<evidence type="ECO:0000256" key="2">
    <source>
        <dbReference type="ARBA" id="ARBA00022475"/>
    </source>
</evidence>
<comment type="caution">
    <text evidence="12">The sequence shown here is derived from an EMBL/GenBank/DDBJ whole genome shotgun (WGS) entry which is preliminary data.</text>
</comment>
<proteinExistence type="inferred from homology"/>
<dbReference type="InterPro" id="IPR003820">
    <property type="entry name" value="KdpC"/>
</dbReference>
<gene>
    <name evidence="11" type="primary">kdpC</name>
    <name evidence="12" type="ORF">HDA44_005597</name>
</gene>
<evidence type="ECO:0000256" key="1">
    <source>
        <dbReference type="ARBA" id="ARBA00022448"/>
    </source>
</evidence>
<accession>A0A841DZP3</accession>
<evidence type="ECO:0000256" key="5">
    <source>
        <dbReference type="ARBA" id="ARBA00022741"/>
    </source>
</evidence>
<dbReference type="AlphaFoldDB" id="A0A841DZP3"/>
<evidence type="ECO:0000256" key="8">
    <source>
        <dbReference type="ARBA" id="ARBA00022989"/>
    </source>
</evidence>
<keyword evidence="4 11" id="KW-0812">Transmembrane</keyword>
<keyword evidence="8 11" id="KW-1133">Transmembrane helix</keyword>
<name>A0A841DZP3_9ACTN</name>
<dbReference type="GO" id="GO:0005524">
    <property type="term" value="F:ATP binding"/>
    <property type="evidence" value="ECO:0007669"/>
    <property type="project" value="UniProtKB-UniRule"/>
</dbReference>
<evidence type="ECO:0000256" key="4">
    <source>
        <dbReference type="ARBA" id="ARBA00022692"/>
    </source>
</evidence>
<keyword evidence="5 11" id="KW-0547">Nucleotide-binding</keyword>
<organism evidence="12 13">
    <name type="scientific">Kribbella solani</name>
    <dbReference type="NCBI Taxonomy" id="236067"/>
    <lineage>
        <taxon>Bacteria</taxon>
        <taxon>Bacillati</taxon>
        <taxon>Actinomycetota</taxon>
        <taxon>Actinomycetes</taxon>
        <taxon>Propionibacteriales</taxon>
        <taxon>Kribbellaceae</taxon>
        <taxon>Kribbella</taxon>
    </lineage>
</organism>
<keyword evidence="10 11" id="KW-0472">Membrane</keyword>
<keyword evidence="6 11" id="KW-0067">ATP-binding</keyword>
<dbReference type="HAMAP" id="MF_00276">
    <property type="entry name" value="KdpC"/>
    <property type="match status" value="1"/>
</dbReference>
<comment type="similarity">
    <text evidence="11">Belongs to the KdpC family.</text>
</comment>
<keyword evidence="7 11" id="KW-0630">Potassium</keyword>
<evidence type="ECO:0000256" key="7">
    <source>
        <dbReference type="ARBA" id="ARBA00022958"/>
    </source>
</evidence>
<evidence type="ECO:0000313" key="13">
    <source>
        <dbReference type="Proteomes" id="UP000558997"/>
    </source>
</evidence>
<dbReference type="PIRSF" id="PIRSF001296">
    <property type="entry name" value="K_ATPase_KdpC"/>
    <property type="match status" value="1"/>
</dbReference>
<dbReference type="EMBL" id="JACHNF010000001">
    <property type="protein sequence ID" value="MBB5982256.1"/>
    <property type="molecule type" value="Genomic_DNA"/>
</dbReference>
<protein>
    <recommendedName>
        <fullName evidence="11">Potassium-transporting ATPase KdpC subunit</fullName>
    </recommendedName>
    <alternativeName>
        <fullName evidence="11">ATP phosphohydrolase [potassium-transporting] C chain</fullName>
    </alternativeName>
    <alternativeName>
        <fullName evidence="11">Potassium-binding and translocating subunit C</fullName>
    </alternativeName>
    <alternativeName>
        <fullName evidence="11">Potassium-translocating ATPase C chain</fullName>
    </alternativeName>
</protein>
<dbReference type="GO" id="GO:0008556">
    <property type="term" value="F:P-type potassium transmembrane transporter activity"/>
    <property type="evidence" value="ECO:0007669"/>
    <property type="project" value="InterPro"/>
</dbReference>
<sequence>MASSFRQLGVAVRVLLVFTVILGVLYPLSMTGIAQVLFPGNANGSIVKVDGKAVGSDLIGQGYTLDSGTKDADGKPVMVADPKWFQTRPSAVDYDGMGSAASQYGPNNPELVKLIDERRQEVAKLNGVDPSQVPPDAVTASGSGLDAGISPAYAAIQVNRVARERGMTVVAVQQLVKENTTGRTLGFLGEPYVNVVTLNAALAKS</sequence>
<dbReference type="PANTHER" id="PTHR30042">
    <property type="entry name" value="POTASSIUM-TRANSPORTING ATPASE C CHAIN"/>
    <property type="match status" value="1"/>
</dbReference>
<dbReference type="Pfam" id="PF02669">
    <property type="entry name" value="KdpC"/>
    <property type="match status" value="1"/>
</dbReference>
<dbReference type="PANTHER" id="PTHR30042:SF2">
    <property type="entry name" value="POTASSIUM-TRANSPORTING ATPASE KDPC SUBUNIT"/>
    <property type="match status" value="1"/>
</dbReference>
<evidence type="ECO:0000256" key="9">
    <source>
        <dbReference type="ARBA" id="ARBA00023065"/>
    </source>
</evidence>
<evidence type="ECO:0000256" key="6">
    <source>
        <dbReference type="ARBA" id="ARBA00022840"/>
    </source>
</evidence>
<keyword evidence="1 11" id="KW-0813">Transport</keyword>
<keyword evidence="2 11" id="KW-1003">Cell membrane</keyword>
<evidence type="ECO:0000313" key="12">
    <source>
        <dbReference type="EMBL" id="MBB5982256.1"/>
    </source>
</evidence>
<dbReference type="NCBIfam" id="TIGR00681">
    <property type="entry name" value="kdpC"/>
    <property type="match status" value="1"/>
</dbReference>
<feature type="transmembrane region" description="Helical" evidence="11">
    <location>
        <begin position="12"/>
        <end position="38"/>
    </location>
</feature>
<evidence type="ECO:0000256" key="10">
    <source>
        <dbReference type="ARBA" id="ARBA00023136"/>
    </source>
</evidence>
<comment type="subcellular location">
    <subcellularLocation>
        <location evidence="11">Cell membrane</location>
        <topology evidence="11">Single-pass membrane protein</topology>
    </subcellularLocation>
</comment>
<reference evidence="12 13" key="1">
    <citation type="submission" date="2020-08" db="EMBL/GenBank/DDBJ databases">
        <title>Sequencing the genomes of 1000 actinobacteria strains.</title>
        <authorList>
            <person name="Klenk H.-P."/>
        </authorList>
    </citation>
    <scope>NUCLEOTIDE SEQUENCE [LARGE SCALE GENOMIC DNA]</scope>
    <source>
        <strain evidence="12 13">DSM 17294</strain>
    </source>
</reference>
<evidence type="ECO:0000256" key="3">
    <source>
        <dbReference type="ARBA" id="ARBA00022538"/>
    </source>
</evidence>
<keyword evidence="3 11" id="KW-0633">Potassium transport</keyword>
<dbReference type="GO" id="GO:0005886">
    <property type="term" value="C:plasma membrane"/>
    <property type="evidence" value="ECO:0007669"/>
    <property type="project" value="UniProtKB-SubCell"/>
</dbReference>
<keyword evidence="9 11" id="KW-0406">Ion transport</keyword>